<feature type="non-terminal residue" evidence="2">
    <location>
        <position position="123"/>
    </location>
</feature>
<proteinExistence type="predicted"/>
<dbReference type="EMBL" id="AP020671">
    <property type="protein sequence ID" value="BBN68212.1"/>
    <property type="molecule type" value="Genomic_DNA"/>
</dbReference>
<sequence>WIYKNPAALSSRAKNWPPPSRARWRRLRAPLATGPVALEPPSSPLPFPTDPPAAGDLCWLETMKERPELIQNHRNFKASDLPPPATISVDPGTRGPVDPQEGPSKGPISSDHLGDSAEFSAEV</sequence>
<organism evidence="2">
    <name type="scientific">Prunus dulcis</name>
    <name type="common">Almond</name>
    <name type="synonym">Amygdalus dulcis</name>
    <dbReference type="NCBI Taxonomy" id="3755"/>
    <lineage>
        <taxon>Eukaryota</taxon>
        <taxon>Viridiplantae</taxon>
        <taxon>Streptophyta</taxon>
        <taxon>Embryophyta</taxon>
        <taxon>Tracheophyta</taxon>
        <taxon>Spermatophyta</taxon>
        <taxon>Magnoliopsida</taxon>
        <taxon>eudicotyledons</taxon>
        <taxon>Gunneridae</taxon>
        <taxon>Pentapetalae</taxon>
        <taxon>rosids</taxon>
        <taxon>fabids</taxon>
        <taxon>Rosales</taxon>
        <taxon>Rosaceae</taxon>
        <taxon>Amygdaloideae</taxon>
        <taxon>Amygdaleae</taxon>
        <taxon>Prunus</taxon>
    </lineage>
</organism>
<evidence type="ECO:0000313" key="2">
    <source>
        <dbReference type="EMBL" id="BBN68212.1"/>
    </source>
</evidence>
<accession>A0A5H2XMD5</accession>
<evidence type="ECO:0000256" key="1">
    <source>
        <dbReference type="SAM" id="MobiDB-lite"/>
    </source>
</evidence>
<dbReference type="AlphaFoldDB" id="A0A5H2XMD5"/>
<gene>
    <name evidence="2" type="ORF">Prudu_334S000300</name>
</gene>
<reference evidence="2" key="1">
    <citation type="journal article" date="2019" name="Science">
        <title>Mutation of a bHLH transcription factor allowed almond domestication.</title>
        <authorList>
            <person name="Sanchez-Perez R."/>
            <person name="Pavan S."/>
            <person name="Mazzeo R."/>
            <person name="Moldovan C."/>
            <person name="Aiese Cigliano R."/>
            <person name="Del Cueto J."/>
            <person name="Ricciardi F."/>
            <person name="Lotti C."/>
            <person name="Ricciardi L."/>
            <person name="Dicenta F."/>
            <person name="Lopez-Marques R.L."/>
            <person name="Lindberg Moller B."/>
        </authorList>
    </citation>
    <scope>NUCLEOTIDE SEQUENCE</scope>
</reference>
<name>A0A5H2XMD5_PRUDU</name>
<protein>
    <submittedName>
        <fullName evidence="2">2-oxoglutarate and Fe(II)-dependent oxygenase superfamily protein</fullName>
    </submittedName>
</protein>
<feature type="region of interest" description="Disordered" evidence="1">
    <location>
        <begin position="73"/>
        <end position="123"/>
    </location>
</feature>
<feature type="non-terminal residue" evidence="2">
    <location>
        <position position="1"/>
    </location>
</feature>